<gene>
    <name evidence="1" type="ORF">FHR33_009836</name>
</gene>
<dbReference type="EMBL" id="JACIBV010000003">
    <property type="protein sequence ID" value="MBB3733883.1"/>
    <property type="molecule type" value="Genomic_DNA"/>
</dbReference>
<evidence type="ECO:0000313" key="2">
    <source>
        <dbReference type="Proteomes" id="UP000579945"/>
    </source>
</evidence>
<dbReference type="AlphaFoldDB" id="A0A7W5YG87"/>
<accession>A0A7W5YG87</accession>
<keyword evidence="2" id="KW-1185">Reference proteome</keyword>
<sequence>MLRTSGSNAKLSWVLAALIATEIGRPARSVIKWIFEPFLPRSTGFGPVSSPLWPLGC</sequence>
<name>A0A7W5YG87_9ACTN</name>
<reference evidence="1 2" key="1">
    <citation type="submission" date="2020-08" db="EMBL/GenBank/DDBJ databases">
        <title>Sequencing the genomes of 1000 actinobacteria strains.</title>
        <authorList>
            <person name="Klenk H.-P."/>
        </authorList>
    </citation>
    <scope>NUCLEOTIDE SEQUENCE [LARGE SCALE GENOMIC DNA]</scope>
    <source>
        <strain evidence="1 2">DSM 44320</strain>
    </source>
</reference>
<comment type="caution">
    <text evidence="1">The sequence shown here is derived from an EMBL/GenBank/DDBJ whole genome shotgun (WGS) entry which is preliminary data.</text>
</comment>
<evidence type="ECO:0000313" key="1">
    <source>
        <dbReference type="EMBL" id="MBB3733883.1"/>
    </source>
</evidence>
<organism evidence="1 2">
    <name type="scientific">Nonomuraea dietziae</name>
    <dbReference type="NCBI Taxonomy" id="65515"/>
    <lineage>
        <taxon>Bacteria</taxon>
        <taxon>Bacillati</taxon>
        <taxon>Actinomycetota</taxon>
        <taxon>Actinomycetes</taxon>
        <taxon>Streptosporangiales</taxon>
        <taxon>Streptosporangiaceae</taxon>
        <taxon>Nonomuraea</taxon>
    </lineage>
</organism>
<proteinExistence type="predicted"/>
<dbReference type="Proteomes" id="UP000579945">
    <property type="component" value="Unassembled WGS sequence"/>
</dbReference>
<protein>
    <submittedName>
        <fullName evidence="1">Uncharacterized protein</fullName>
    </submittedName>
</protein>